<organism evidence="2">
    <name type="scientific">uncultured Propionibacteriaceae bacterium</name>
    <dbReference type="NCBI Taxonomy" id="257457"/>
    <lineage>
        <taxon>Bacteria</taxon>
        <taxon>Bacillati</taxon>
        <taxon>Actinomycetota</taxon>
        <taxon>Actinomycetes</taxon>
        <taxon>Propionibacteriales</taxon>
        <taxon>Propionibacteriaceae</taxon>
        <taxon>environmental samples</taxon>
    </lineage>
</organism>
<sequence length="99" mass="10358">MSVPPSRPSSPVRASIERSSLPLLAKLHALPRLLVPLGTLVLVAVGAFAPLPVAVVALAAVIAFVSWIAYLSWPVVSAAGRLLRLAMVILLLGLAVTRF</sequence>
<dbReference type="AlphaFoldDB" id="A0A6J4NWN9"/>
<keyword evidence="1" id="KW-1133">Transmembrane helix</keyword>
<feature type="transmembrane region" description="Helical" evidence="1">
    <location>
        <begin position="55"/>
        <end position="73"/>
    </location>
</feature>
<dbReference type="Pfam" id="PF20444">
    <property type="entry name" value="DUF6703"/>
    <property type="match status" value="1"/>
</dbReference>
<keyword evidence="1" id="KW-0472">Membrane</keyword>
<dbReference type="InterPro" id="IPR046549">
    <property type="entry name" value="DUF6703"/>
</dbReference>
<protein>
    <submittedName>
        <fullName evidence="2">Uncharacterized protein</fullName>
    </submittedName>
</protein>
<evidence type="ECO:0000313" key="2">
    <source>
        <dbReference type="EMBL" id="CAA9399045.1"/>
    </source>
</evidence>
<reference evidence="2" key="1">
    <citation type="submission" date="2020-02" db="EMBL/GenBank/DDBJ databases">
        <authorList>
            <person name="Meier V. D."/>
        </authorList>
    </citation>
    <scope>NUCLEOTIDE SEQUENCE</scope>
    <source>
        <strain evidence="2">AVDCRST_MAG75</strain>
    </source>
</reference>
<accession>A0A6J4NWN9</accession>
<feature type="transmembrane region" description="Helical" evidence="1">
    <location>
        <begin position="29"/>
        <end position="48"/>
    </location>
</feature>
<feature type="transmembrane region" description="Helical" evidence="1">
    <location>
        <begin position="79"/>
        <end position="97"/>
    </location>
</feature>
<proteinExistence type="predicted"/>
<evidence type="ECO:0000256" key="1">
    <source>
        <dbReference type="SAM" id="Phobius"/>
    </source>
</evidence>
<dbReference type="EMBL" id="CADCUO010000128">
    <property type="protein sequence ID" value="CAA9399045.1"/>
    <property type="molecule type" value="Genomic_DNA"/>
</dbReference>
<gene>
    <name evidence="2" type="ORF">AVDCRST_MAG75-2000</name>
</gene>
<keyword evidence="1" id="KW-0812">Transmembrane</keyword>
<name>A0A6J4NWN9_9ACTN</name>